<feature type="compositionally biased region" description="Basic residues" evidence="1">
    <location>
        <begin position="1"/>
        <end position="10"/>
    </location>
</feature>
<dbReference type="Proteomes" id="UP001494874">
    <property type="component" value="Segment"/>
</dbReference>
<gene>
    <name evidence="2" type="primary">141</name>
    <name evidence="2" type="ORF">SEA_MORGANA_141</name>
</gene>
<organism evidence="2 3">
    <name type="scientific">Gordonia phage Morgana</name>
    <dbReference type="NCBI Taxonomy" id="3137292"/>
    <lineage>
        <taxon>Viruses</taxon>
        <taxon>Duplodnaviria</taxon>
        <taxon>Heunggongvirae</taxon>
        <taxon>Uroviricota</taxon>
        <taxon>Caudoviricetes</taxon>
        <taxon>Kruegerviridae</taxon>
        <taxon>Cafassovirus</taxon>
        <taxon>Cafassovirus morgana</taxon>
    </lineage>
</organism>
<proteinExistence type="predicted"/>
<evidence type="ECO:0000313" key="2">
    <source>
        <dbReference type="EMBL" id="XAO35575.1"/>
    </source>
</evidence>
<name>A0AAX4RD43_9CAUD</name>
<evidence type="ECO:0000313" key="3">
    <source>
        <dbReference type="Proteomes" id="UP001494874"/>
    </source>
</evidence>
<keyword evidence="3" id="KW-1185">Reference proteome</keyword>
<evidence type="ECO:0008006" key="4">
    <source>
        <dbReference type="Google" id="ProtNLM"/>
    </source>
</evidence>
<reference evidence="2 3" key="1">
    <citation type="submission" date="2024-03" db="EMBL/GenBank/DDBJ databases">
        <authorList>
            <person name="Shriver K.J."/>
            <person name="Jarquin D.M."/>
            <person name="Bolanos-Abarca L."/>
            <person name="Cohen Z.M."/>
            <person name="Hayes E."/>
            <person name="Mustafa Y."/>
            <person name="Pacheco-Mendoza M."/>
            <person name="Broussard A.C."/>
            <person name="Fogarty M.P."/>
            <person name="Ko C."/>
            <person name="Russell D.A."/>
            <person name="Jacobs-Sera D."/>
            <person name="Hatfull G.F."/>
        </authorList>
    </citation>
    <scope>NUCLEOTIDE SEQUENCE [LARGE SCALE GENOMIC DNA]</scope>
</reference>
<accession>A0AAX4RD43</accession>
<protein>
    <recommendedName>
        <fullName evidence="4">Head-to-tail connector protein</fullName>
    </recommendedName>
</protein>
<dbReference type="EMBL" id="PP537962">
    <property type="protein sequence ID" value="XAO35575.1"/>
    <property type="molecule type" value="Genomic_DNA"/>
</dbReference>
<sequence length="90" mass="9614">MAKRRLRAQRAPRGSGDGQRRVRTPAGMDRYNLPMDAPIEAKPNAPRPDKPTPTLKPGSAPVSPESKAALAGAMKTPAKKATKKLAKEDS</sequence>
<feature type="region of interest" description="Disordered" evidence="1">
    <location>
        <begin position="1"/>
        <end position="90"/>
    </location>
</feature>
<evidence type="ECO:0000256" key="1">
    <source>
        <dbReference type="SAM" id="MobiDB-lite"/>
    </source>
</evidence>